<evidence type="ECO:0000313" key="3">
    <source>
        <dbReference type="Proteomes" id="UP000057820"/>
    </source>
</evidence>
<name>A0A0H5NCV8_NOCFR</name>
<proteinExistence type="predicted"/>
<dbReference type="EMBL" id="LN868938">
    <property type="protein sequence ID" value="CRY73670.1"/>
    <property type="molecule type" value="Genomic_DNA"/>
</dbReference>
<organism evidence="2 3">
    <name type="scientific">Nocardia farcinica</name>
    <dbReference type="NCBI Taxonomy" id="37329"/>
    <lineage>
        <taxon>Bacteria</taxon>
        <taxon>Bacillati</taxon>
        <taxon>Actinomycetota</taxon>
        <taxon>Actinomycetes</taxon>
        <taxon>Mycobacteriales</taxon>
        <taxon>Nocardiaceae</taxon>
        <taxon>Nocardia</taxon>
    </lineage>
</organism>
<feature type="region of interest" description="Disordered" evidence="1">
    <location>
        <begin position="32"/>
        <end position="73"/>
    </location>
</feature>
<dbReference type="Proteomes" id="UP000057820">
    <property type="component" value="Chromosome 1"/>
</dbReference>
<protein>
    <submittedName>
        <fullName evidence="2">Uncharacterized protein</fullName>
    </submittedName>
</protein>
<dbReference type="RefSeq" id="WP_060589928.1">
    <property type="nucleotide sequence ID" value="NZ_CP031418.1"/>
</dbReference>
<accession>A0A0H5NCV8</accession>
<reference evidence="3" key="1">
    <citation type="submission" date="2015-03" db="EMBL/GenBank/DDBJ databases">
        <authorList>
            <consortium name="Pathogen Informatics"/>
        </authorList>
    </citation>
    <scope>NUCLEOTIDE SEQUENCE [LARGE SCALE GENOMIC DNA]</scope>
    <source>
        <strain evidence="3">NCTC11134</strain>
    </source>
</reference>
<sequence>MQTLTHVDPVALAVALSQVQRVAARWRAAYEDGDHTGEPSAEQAAAEQAARAAGATEDQVSAAWDRGVHWGPF</sequence>
<evidence type="ECO:0000256" key="1">
    <source>
        <dbReference type="SAM" id="MobiDB-lite"/>
    </source>
</evidence>
<gene>
    <name evidence="2" type="ORF">ERS450000_00255</name>
</gene>
<dbReference type="AlphaFoldDB" id="A0A0H5NCV8"/>
<evidence type="ECO:0000313" key="2">
    <source>
        <dbReference type="EMBL" id="CRY73670.1"/>
    </source>
</evidence>
<dbReference type="KEGG" id="nfr:ERS450000_00255"/>
<feature type="compositionally biased region" description="Low complexity" evidence="1">
    <location>
        <begin position="41"/>
        <end position="55"/>
    </location>
</feature>